<dbReference type="PANTHER" id="PTHR47510">
    <property type="entry name" value="REVERSE TRANSCRIPTASE DOMAIN-CONTAINING PROTEIN"/>
    <property type="match status" value="1"/>
</dbReference>
<dbReference type="Pfam" id="PF00078">
    <property type="entry name" value="RVT_1"/>
    <property type="match status" value="1"/>
</dbReference>
<dbReference type="Proteomes" id="UP001168821">
    <property type="component" value="Unassembled WGS sequence"/>
</dbReference>
<gene>
    <name evidence="2" type="ORF">Zmor_003827</name>
</gene>
<evidence type="ECO:0000313" key="2">
    <source>
        <dbReference type="EMBL" id="KAJ3640534.1"/>
    </source>
</evidence>
<dbReference type="AlphaFoldDB" id="A0AA38HNC6"/>
<feature type="domain" description="Reverse transcriptase" evidence="1">
    <location>
        <begin position="468"/>
        <end position="730"/>
    </location>
</feature>
<dbReference type="InterPro" id="IPR005135">
    <property type="entry name" value="Endo/exonuclease/phosphatase"/>
</dbReference>
<organism evidence="2 3">
    <name type="scientific">Zophobas morio</name>
    <dbReference type="NCBI Taxonomy" id="2755281"/>
    <lineage>
        <taxon>Eukaryota</taxon>
        <taxon>Metazoa</taxon>
        <taxon>Ecdysozoa</taxon>
        <taxon>Arthropoda</taxon>
        <taxon>Hexapoda</taxon>
        <taxon>Insecta</taxon>
        <taxon>Pterygota</taxon>
        <taxon>Neoptera</taxon>
        <taxon>Endopterygota</taxon>
        <taxon>Coleoptera</taxon>
        <taxon>Polyphaga</taxon>
        <taxon>Cucujiformia</taxon>
        <taxon>Tenebrionidae</taxon>
        <taxon>Zophobas</taxon>
    </lineage>
</organism>
<dbReference type="InterPro" id="IPR036691">
    <property type="entry name" value="Endo/exonu/phosph_ase_sf"/>
</dbReference>
<comment type="caution">
    <text evidence="2">The sequence shown here is derived from an EMBL/GenBank/DDBJ whole genome shotgun (WGS) entry which is preliminary data.</text>
</comment>
<dbReference type="SUPFAM" id="SSF56219">
    <property type="entry name" value="DNase I-like"/>
    <property type="match status" value="1"/>
</dbReference>
<dbReference type="EMBL" id="JALNTZ010000010">
    <property type="protein sequence ID" value="KAJ3640534.1"/>
    <property type="molecule type" value="Genomic_DNA"/>
</dbReference>
<name>A0AA38HNC6_9CUCU</name>
<accession>A0AA38HNC6</accession>
<dbReference type="SUPFAM" id="SSF56672">
    <property type="entry name" value="DNA/RNA polymerases"/>
    <property type="match status" value="1"/>
</dbReference>
<dbReference type="PROSITE" id="PS50878">
    <property type="entry name" value="RT_POL"/>
    <property type="match status" value="1"/>
</dbReference>
<dbReference type="InterPro" id="IPR043502">
    <property type="entry name" value="DNA/RNA_pol_sf"/>
</dbReference>
<dbReference type="PANTHER" id="PTHR47510:SF3">
    <property type="entry name" value="ENDO_EXONUCLEASE_PHOSPHATASE DOMAIN-CONTAINING PROTEIN"/>
    <property type="match status" value="1"/>
</dbReference>
<dbReference type="Gene3D" id="3.60.10.10">
    <property type="entry name" value="Endonuclease/exonuclease/phosphatase"/>
    <property type="match status" value="1"/>
</dbReference>
<evidence type="ECO:0000313" key="3">
    <source>
        <dbReference type="Proteomes" id="UP001168821"/>
    </source>
</evidence>
<keyword evidence="3" id="KW-1185">Reference proteome</keyword>
<dbReference type="CDD" id="cd01650">
    <property type="entry name" value="RT_nLTR_like"/>
    <property type="match status" value="1"/>
</dbReference>
<dbReference type="GO" id="GO:0071897">
    <property type="term" value="P:DNA biosynthetic process"/>
    <property type="evidence" value="ECO:0007669"/>
    <property type="project" value="UniProtKB-ARBA"/>
</dbReference>
<proteinExistence type="predicted"/>
<evidence type="ECO:0000259" key="1">
    <source>
        <dbReference type="PROSITE" id="PS50878"/>
    </source>
</evidence>
<sequence>MYTNIASLLAKLDPLTLYIQEKNPACILLTETWLSPVVPDSLIGLNDYIFYRTDRSSRGGGVCILLNRTLFKQFSVTSCSKNYGNIELIRVTCVSSCQSFSLVCIYRPPGSSVVEDELLFEDIKLFCSHYSNLLIFGDFNFPKISWPHLQLLDNDNSAILFADLLLETNLMQLVSFPTRFRFGQTPSLIDLILTNDPNLLCEISQQPPIGISDHCVIETFLQYHIPPTERYERREYTRIDFDGLNSDLAKINWDSLYHTANSIEAWDIFTNILSDLTSQNTTTFHINYIRTKPWISSHFLKQAKIKKMLWNKFKVSGSQYDYDQHRGFSNKLKSDIRSAKYRYELNVTKRGPKAVYKFVRGKMLSKVSVPIMCKNDNTLAANEHQSANLLADFFQSVFTSEPHTNLPPCLSPHKELFLSNIDFTEELVLAELIKISEKSSPGPDGLSPLILKKCASWIAGPLSHIMTLSFQNSVLPPIWLQALITPIYKKGDKTKAENYRPISLTSICSKVMERIIWNQMFRFLNDQSILSANQHGFLPGRSTVTCLLQCLNTWTISLDQNKPVDIIYLDFEKAFDRVPHRRLLRKLDNVGIRGLLLQWIQAFLRGRSFRVRVGSCYSSNREVLSGVPQGSVLGPILFLVYISDLLSLLKSPHAFYADDGRLFNNPLTSSQIIQSDLLTAQNWTSTWLMPLNNKKCVVFRLGKDNPNIPYTLDNHVLQPVNQIKDLGVLLDNNLSFSEHVNLVVKKANTVKYLIQKAFVSPTEELSKTLLVSYIRPILEYASVVWSPSLIGNKELLEKVQRRYLKTVQTLKDKPYDVRLSLLKLPSLEKRRIINDLVCTYNILTHQFGIDLSNIFELSAASHLRGHSMKLHHQKYKTRWRQNFLSNRVFNLWNSLDSDLIESSSTASFKNKLYNHLTDL</sequence>
<dbReference type="PRINTS" id="PR01345">
    <property type="entry name" value="CERVTRCPTASE"/>
</dbReference>
<dbReference type="InterPro" id="IPR000477">
    <property type="entry name" value="RT_dom"/>
</dbReference>
<protein>
    <recommendedName>
        <fullName evidence="1">Reverse transcriptase domain-containing protein</fullName>
    </recommendedName>
</protein>
<dbReference type="Pfam" id="PF14529">
    <property type="entry name" value="Exo_endo_phos_2"/>
    <property type="match status" value="1"/>
</dbReference>
<dbReference type="GO" id="GO:0003824">
    <property type="term" value="F:catalytic activity"/>
    <property type="evidence" value="ECO:0007669"/>
    <property type="project" value="InterPro"/>
</dbReference>
<reference evidence="2" key="1">
    <citation type="journal article" date="2023" name="G3 (Bethesda)">
        <title>Whole genome assemblies of Zophobas morio and Tenebrio molitor.</title>
        <authorList>
            <person name="Kaur S."/>
            <person name="Stinson S.A."/>
            <person name="diCenzo G.C."/>
        </authorList>
    </citation>
    <scope>NUCLEOTIDE SEQUENCE</scope>
    <source>
        <strain evidence="2">QUZm001</strain>
    </source>
</reference>